<keyword evidence="3 12" id="KW-0055">Arginine biosynthesis</keyword>
<dbReference type="InterPro" id="IPR058924">
    <property type="entry name" value="AGPR_dimerisation_dom"/>
</dbReference>
<evidence type="ECO:0000256" key="9">
    <source>
        <dbReference type="ARBA" id="ARBA00022857"/>
    </source>
</evidence>
<dbReference type="GO" id="GO:0005524">
    <property type="term" value="F:ATP binding"/>
    <property type="evidence" value="ECO:0007669"/>
    <property type="project" value="UniProtKB-UniRule"/>
</dbReference>
<dbReference type="Gene3D" id="3.40.630.30">
    <property type="match status" value="2"/>
</dbReference>
<protein>
    <recommendedName>
        <fullName evidence="2">acetylglutamate kinase</fullName>
        <ecNumber evidence="2">2.7.2.8</ecNumber>
    </recommendedName>
</protein>
<dbReference type="PROSITE" id="PS51731">
    <property type="entry name" value="GNAT_NAGS"/>
    <property type="match status" value="1"/>
</dbReference>
<evidence type="ECO:0000256" key="5">
    <source>
        <dbReference type="ARBA" id="ARBA00022679"/>
    </source>
</evidence>
<reference evidence="16" key="1">
    <citation type="submission" date="2017-01" db="EMBL/GenBank/DDBJ databases">
        <authorList>
            <person name="Wang Y."/>
            <person name="White M."/>
            <person name="Kvist S."/>
            <person name="Moncalvo J.-M."/>
        </authorList>
    </citation>
    <scope>NUCLEOTIDE SEQUENCE [LARGE SCALE GENOMIC DNA]</scope>
    <source>
        <strain evidence="16">COL-18-3</strain>
    </source>
</reference>
<dbReference type="InterPro" id="IPR041734">
    <property type="entry name" value="NAGK-fArgBP"/>
</dbReference>
<dbReference type="CDD" id="cd24149">
    <property type="entry name" value="AGPR_N_ARG5_6_like"/>
    <property type="match status" value="1"/>
</dbReference>
<comment type="pathway">
    <text evidence="12">Amino-acid biosynthesis; L-arginine biosynthesis; N(2)-acetyl-L-ornithine from L-glutamate: step 3/4.</text>
</comment>
<dbReference type="InterPro" id="IPR006855">
    <property type="entry name" value="Vertebrate-like_GNAT_dom"/>
</dbReference>
<feature type="region of interest" description="Disordered" evidence="13">
    <location>
        <begin position="491"/>
        <end position="518"/>
    </location>
</feature>
<dbReference type="UniPathway" id="UPA00068">
    <property type="reaction ID" value="UER00107"/>
</dbReference>
<dbReference type="SUPFAM" id="SSF51735">
    <property type="entry name" value="NAD(P)-binding Rossmann-fold domains"/>
    <property type="match status" value="1"/>
</dbReference>
<dbReference type="InterPro" id="IPR004662">
    <property type="entry name" value="AcgluKinase_fam"/>
</dbReference>
<feature type="region of interest" description="Disordered" evidence="13">
    <location>
        <begin position="393"/>
        <end position="412"/>
    </location>
</feature>
<dbReference type="CDD" id="cd04252">
    <property type="entry name" value="AAK_NAGK-fArgBP"/>
    <property type="match status" value="1"/>
</dbReference>
<proteinExistence type="inferred from homology"/>
<feature type="compositionally biased region" description="Basic and acidic residues" evidence="13">
    <location>
        <begin position="393"/>
        <end position="406"/>
    </location>
</feature>
<dbReference type="GO" id="GO:0003942">
    <property type="term" value="F:N-acetyl-gamma-glutamyl-phosphate reductase activity"/>
    <property type="evidence" value="ECO:0007669"/>
    <property type="project" value="UniProtKB-UniRule"/>
</dbReference>
<dbReference type="Pfam" id="PF04768">
    <property type="entry name" value="NAT"/>
    <property type="match status" value="2"/>
</dbReference>
<dbReference type="Pfam" id="PF00696">
    <property type="entry name" value="AA_kinase"/>
    <property type="match status" value="1"/>
</dbReference>
<dbReference type="PIRSF" id="PIRSF036440">
    <property type="entry name" value="ARG5-6"/>
    <property type="match status" value="1"/>
</dbReference>
<feature type="domain" description="N-acetyltransferase" evidence="14">
    <location>
        <begin position="388"/>
        <end position="570"/>
    </location>
</feature>
<gene>
    <name evidence="15" type="ORF">AX774_g1949</name>
</gene>
<dbReference type="Gene3D" id="3.40.1160.10">
    <property type="entry name" value="Acetylglutamate kinase-like"/>
    <property type="match status" value="1"/>
</dbReference>
<dbReference type="Proteomes" id="UP000188320">
    <property type="component" value="Unassembled WGS sequence"/>
</dbReference>
<evidence type="ECO:0000313" key="15">
    <source>
        <dbReference type="EMBL" id="OMH84521.1"/>
    </source>
</evidence>
<dbReference type="InterPro" id="IPR036393">
    <property type="entry name" value="AceGlu_kinase-like_sf"/>
</dbReference>
<keyword evidence="6 12" id="KW-0547">Nucleotide-binding</keyword>
<keyword evidence="9 12" id="KW-0521">NADP</keyword>
<evidence type="ECO:0000259" key="14">
    <source>
        <dbReference type="PROSITE" id="PS51731"/>
    </source>
</evidence>
<sequence>MLRRVLGTNTKAVARNGLQQRVSTPSSAAIAGATRARIGLNTVTGLGLSATHSSRSKRNFSSSVSPRDDKNMAGQGKASSISSHHSEQDTIVRLLCNIGSKQEVEQYLRHFSSVESQRFAVIKVGGAVITNELDTLASALAFLFRVGLYPIVVHGAGPQLNSQLQATGVVPQYIDGIRVTDNRTLSVALNVFGEENAKLVEALERHGARARPLIRGVFTADYLDKEKYDKVGRVTAVNKDMIEQAVRAGCLPIVTSLAETPEGQVLNVNADVAAGELARVLEPLKVVYLNEKNGLYNEATGKKISAIHLDEEYDGLMKQPWVRYGTKLKLREIKELLDGLPRTSSVAIISAEHLSRELFTHSGAGTCISRGFKLMVYTDISNKALNREKIQKLVESDSNGGEKGEAGSESGESMTEFIKRLMEIKDYGGKYYIYVDEEYKVMMVITRSRMDMPPKMEKLIVAPELGFSDVADNLWAKVTKEHKELWWEVTKQPTSSTNADGNGNGNGNVEGEKELVDSNSKNKKEEWYYNRSQGSWAIDSSRRLFWYGINDIQELNKIISTYGSTKKYGQSAKQSPQHTQKRGYATTVDVSKRGTFNNINVKEAQTKVGKKRVGVIGGRGYVGSELIKILNDHALLELGVASSRGLKGQNVKEYTKAAVTYTSVGVDEINAVIKQEGLDAVVMALPNGVCKPYVDAIKESSNNTDLVVLDLGADYRFTNDWEYGLPELYLKYNAQHNVQSNSNSNSKPKLISNPGCYATLLQLTVAPLLVSPTSEGLVDPTQPIVAFGVSGHSGAGKPPPPTIYNTIASDNLLAYKLTSHIHQSEVAYNLAKLVAKNRQPHIRFVPHVTGGYFRGIHMTTHIPLAAAATATASSRSGVEEVRQQVVDLYTQFYKQAAESGKLAELVKINAASDGSAFPQVKNIFDKHGVEIGGFEVRNTNDSIINNGQYMVLVSTIDNLLKGAATQAVQNLELSFYSQ</sequence>
<comment type="catalytic activity">
    <reaction evidence="11">
        <text>N-acetyl-L-glutamate + ATP = N-acetyl-L-glutamyl 5-phosphate + ADP</text>
        <dbReference type="Rhea" id="RHEA:14629"/>
        <dbReference type="ChEBI" id="CHEBI:30616"/>
        <dbReference type="ChEBI" id="CHEBI:44337"/>
        <dbReference type="ChEBI" id="CHEBI:57936"/>
        <dbReference type="ChEBI" id="CHEBI:456216"/>
        <dbReference type="EC" id="2.7.2.8"/>
    </reaction>
</comment>
<keyword evidence="8 12" id="KW-0067">ATP-binding</keyword>
<keyword evidence="7 12" id="KW-0418">Kinase</keyword>
<dbReference type="InterPro" id="IPR036291">
    <property type="entry name" value="NAD(P)-bd_dom_sf"/>
</dbReference>
<dbReference type="Pfam" id="PF22698">
    <property type="entry name" value="Semialdhyde_dhC_1"/>
    <property type="match status" value="1"/>
</dbReference>
<comment type="similarity">
    <text evidence="12">In the N-terminal section; belongs to the acetylglutamate kinase family.</text>
</comment>
<evidence type="ECO:0000256" key="7">
    <source>
        <dbReference type="ARBA" id="ARBA00022777"/>
    </source>
</evidence>
<evidence type="ECO:0000256" key="1">
    <source>
        <dbReference type="ARBA" id="ARBA00004828"/>
    </source>
</evidence>
<evidence type="ECO:0000256" key="10">
    <source>
        <dbReference type="ARBA" id="ARBA00023002"/>
    </source>
</evidence>
<organism evidence="15 16">
    <name type="scientific">Zancudomyces culisetae</name>
    <name type="common">Gut fungus</name>
    <name type="synonym">Smittium culisetae</name>
    <dbReference type="NCBI Taxonomy" id="1213189"/>
    <lineage>
        <taxon>Eukaryota</taxon>
        <taxon>Fungi</taxon>
        <taxon>Fungi incertae sedis</taxon>
        <taxon>Zoopagomycota</taxon>
        <taxon>Kickxellomycotina</taxon>
        <taxon>Harpellomycetes</taxon>
        <taxon>Harpellales</taxon>
        <taxon>Legeriomycetaceae</taxon>
        <taxon>Zancudomyces</taxon>
    </lineage>
</organism>
<dbReference type="PANTHER" id="PTHR23342:SF0">
    <property type="entry name" value="N-ACETYLGLUTAMATE SYNTHASE, MITOCHONDRIAL"/>
    <property type="match status" value="1"/>
</dbReference>
<dbReference type="GO" id="GO:0006526">
    <property type="term" value="P:L-arginine biosynthetic process"/>
    <property type="evidence" value="ECO:0007669"/>
    <property type="project" value="UniProtKB-UniRule"/>
</dbReference>
<evidence type="ECO:0000256" key="13">
    <source>
        <dbReference type="SAM" id="MobiDB-lite"/>
    </source>
</evidence>
<evidence type="ECO:0000256" key="6">
    <source>
        <dbReference type="ARBA" id="ARBA00022741"/>
    </source>
</evidence>
<keyword evidence="12" id="KW-0511">Multifunctional enzyme</keyword>
<keyword evidence="12" id="KW-0496">Mitochondrion</keyword>
<dbReference type="AlphaFoldDB" id="A0A1R1PU89"/>
<name>A0A1R1PU89_ZANCU</name>
<dbReference type="FunFam" id="3.40.1160.10:FF:000046">
    <property type="entry name" value="N-acetylglutamate kinase / N-acetylglutamate synthase"/>
    <property type="match status" value="1"/>
</dbReference>
<dbReference type="EMBL" id="LSSK01000183">
    <property type="protein sequence ID" value="OMH84521.1"/>
    <property type="molecule type" value="Genomic_DNA"/>
</dbReference>
<dbReference type="Pfam" id="PF01118">
    <property type="entry name" value="Semialdhyde_dh"/>
    <property type="match status" value="1"/>
</dbReference>
<dbReference type="GO" id="GO:0051287">
    <property type="term" value="F:NAD binding"/>
    <property type="evidence" value="ECO:0007669"/>
    <property type="project" value="UniProtKB-UniRule"/>
</dbReference>
<evidence type="ECO:0000256" key="4">
    <source>
        <dbReference type="ARBA" id="ARBA00022605"/>
    </source>
</evidence>
<dbReference type="EC" id="2.7.2.8" evidence="2"/>
<dbReference type="PANTHER" id="PTHR23342">
    <property type="entry name" value="N-ACETYLGLUTAMATE SYNTHASE"/>
    <property type="match status" value="1"/>
</dbReference>
<comment type="pathway">
    <text evidence="1 12">Amino-acid biosynthesis; L-arginine biosynthesis; N(2)-acetyl-L-ornithine from L-glutamate: step 2/4.</text>
</comment>
<dbReference type="GO" id="GO:0003991">
    <property type="term" value="F:acetylglutamate kinase activity"/>
    <property type="evidence" value="ECO:0007669"/>
    <property type="project" value="UniProtKB-EC"/>
</dbReference>
<accession>A0A1R1PU89</accession>
<comment type="similarity">
    <text evidence="12">In the C-terminal section; belongs to the NAGSA dehydrogenase family.</text>
</comment>
<dbReference type="InterPro" id="IPR011241">
    <property type="entry name" value="NAGK/NAGSA"/>
</dbReference>
<keyword evidence="16" id="KW-1185">Reference proteome</keyword>
<comment type="subcellular location">
    <subcellularLocation>
        <location evidence="12">Mitochondrion</location>
    </subcellularLocation>
</comment>
<dbReference type="InterPro" id="IPR000534">
    <property type="entry name" value="Semialdehyde_DH_NAD-bd"/>
</dbReference>
<evidence type="ECO:0000256" key="2">
    <source>
        <dbReference type="ARBA" id="ARBA00013065"/>
    </source>
</evidence>
<keyword evidence="5 12" id="KW-0808">Transferase</keyword>
<dbReference type="SMART" id="SM00859">
    <property type="entry name" value="Semialdhyde_dh"/>
    <property type="match status" value="1"/>
</dbReference>
<evidence type="ECO:0000313" key="16">
    <source>
        <dbReference type="Proteomes" id="UP000188320"/>
    </source>
</evidence>
<dbReference type="GO" id="GO:0005759">
    <property type="term" value="C:mitochondrial matrix"/>
    <property type="evidence" value="ECO:0007669"/>
    <property type="project" value="TreeGrafter"/>
</dbReference>
<dbReference type="SUPFAM" id="SSF53633">
    <property type="entry name" value="Carbamate kinase-like"/>
    <property type="match status" value="1"/>
</dbReference>
<dbReference type="InterPro" id="IPR001048">
    <property type="entry name" value="Asp/Glu/Uridylate_kinase"/>
</dbReference>
<feature type="region of interest" description="Disordered" evidence="13">
    <location>
        <begin position="49"/>
        <end position="85"/>
    </location>
</feature>
<comment type="caution">
    <text evidence="15">The sequence shown here is derived from an EMBL/GenBank/DDBJ whole genome shotgun (WGS) entry which is preliminary data.</text>
</comment>
<evidence type="ECO:0000256" key="8">
    <source>
        <dbReference type="ARBA" id="ARBA00022840"/>
    </source>
</evidence>
<evidence type="ECO:0000256" key="11">
    <source>
        <dbReference type="ARBA" id="ARBA00048141"/>
    </source>
</evidence>
<dbReference type="Gene3D" id="3.30.360.10">
    <property type="entry name" value="Dihydrodipicolinate Reductase, domain 2"/>
    <property type="match status" value="1"/>
</dbReference>
<keyword evidence="4 12" id="KW-0028">Amino-acid biosynthesis</keyword>
<evidence type="ECO:0000256" key="12">
    <source>
        <dbReference type="PIRNR" id="PIRNR036440"/>
    </source>
</evidence>
<dbReference type="Gene3D" id="3.40.50.720">
    <property type="entry name" value="NAD(P)-binding Rossmann-like Domain"/>
    <property type="match status" value="1"/>
</dbReference>
<dbReference type="NCBIfam" id="TIGR00761">
    <property type="entry name" value="argB"/>
    <property type="match status" value="1"/>
</dbReference>
<dbReference type="SUPFAM" id="SSF55347">
    <property type="entry name" value="Glyceraldehyde-3-phosphate dehydrogenase-like, C-terminal domain"/>
    <property type="match status" value="1"/>
</dbReference>
<dbReference type="OrthoDB" id="438291at2759"/>
<feature type="compositionally biased region" description="Polar residues" evidence="13">
    <location>
        <begin position="491"/>
        <end position="500"/>
    </location>
</feature>
<keyword evidence="10 12" id="KW-0560">Oxidoreductase</keyword>
<evidence type="ECO:0000256" key="3">
    <source>
        <dbReference type="ARBA" id="ARBA00022571"/>
    </source>
</evidence>